<evidence type="ECO:0000256" key="1">
    <source>
        <dbReference type="SAM" id="Phobius"/>
    </source>
</evidence>
<dbReference type="EMBL" id="QXFV01000053">
    <property type="protein sequence ID" value="KAE9051202.1"/>
    <property type="molecule type" value="Genomic_DNA"/>
</dbReference>
<dbReference type="EMBL" id="QXFT01000056">
    <property type="protein sequence ID" value="KAE9357232.1"/>
    <property type="molecule type" value="Genomic_DNA"/>
</dbReference>
<dbReference type="Proteomes" id="UP000435112">
    <property type="component" value="Unassembled WGS sequence"/>
</dbReference>
<evidence type="ECO:0000313" key="3">
    <source>
        <dbReference type="EMBL" id="KAE9051202.1"/>
    </source>
</evidence>
<dbReference type="EMBL" id="QXFU01000054">
    <property type="protein sequence ID" value="KAE9046268.1"/>
    <property type="molecule type" value="Genomic_DNA"/>
</dbReference>
<proteinExistence type="predicted"/>
<reference evidence="5 7" key="1">
    <citation type="submission" date="2018-09" db="EMBL/GenBank/DDBJ databases">
        <title>Genomic investigation of the strawberry pathogen Phytophthora fragariae indicates pathogenicity is determined by transcriptional variation in three key races.</title>
        <authorList>
            <person name="Adams T.M."/>
            <person name="Armitage A.D."/>
            <person name="Sobczyk M.K."/>
            <person name="Bates H.J."/>
            <person name="Dunwell J.M."/>
            <person name="Nellist C.F."/>
            <person name="Harrison R.J."/>
        </authorList>
    </citation>
    <scope>NUCLEOTIDE SEQUENCE [LARGE SCALE GENOMIC DNA]</scope>
    <source>
        <strain evidence="3 5">SCRP249</strain>
        <strain evidence="2 7">SCRP324</strain>
        <strain evidence="4 6">SCRP333</strain>
    </source>
</reference>
<evidence type="ECO:0000313" key="6">
    <source>
        <dbReference type="Proteomes" id="UP000434957"/>
    </source>
</evidence>
<organism evidence="3 5">
    <name type="scientific">Phytophthora rubi</name>
    <dbReference type="NCBI Taxonomy" id="129364"/>
    <lineage>
        <taxon>Eukaryota</taxon>
        <taxon>Sar</taxon>
        <taxon>Stramenopiles</taxon>
        <taxon>Oomycota</taxon>
        <taxon>Peronosporomycetes</taxon>
        <taxon>Peronosporales</taxon>
        <taxon>Peronosporaceae</taxon>
        <taxon>Phytophthora</taxon>
    </lineage>
</organism>
<keyword evidence="1" id="KW-1133">Transmembrane helix</keyword>
<evidence type="ECO:0000313" key="7">
    <source>
        <dbReference type="Proteomes" id="UP000435112"/>
    </source>
</evidence>
<keyword evidence="6" id="KW-1185">Reference proteome</keyword>
<evidence type="ECO:0000313" key="5">
    <source>
        <dbReference type="Proteomes" id="UP000429607"/>
    </source>
</evidence>
<sequence>MAVSGANAVLGCPAISGAAGCIAVRLALGCMAIIGAGNYVSTCRERKRGLEFTSDSGFQGV</sequence>
<feature type="transmembrane region" description="Helical" evidence="1">
    <location>
        <begin position="14"/>
        <end position="40"/>
    </location>
</feature>
<dbReference type="Proteomes" id="UP000429607">
    <property type="component" value="Unassembled WGS sequence"/>
</dbReference>
<gene>
    <name evidence="3" type="ORF">PR001_g1688</name>
    <name evidence="2" type="ORF">PR002_g1770</name>
    <name evidence="4" type="ORF">PR003_g1909</name>
</gene>
<accession>A0A6A3PAT5</accession>
<name>A0A6A3PAT5_9STRA</name>
<keyword evidence="1" id="KW-0472">Membrane</keyword>
<dbReference type="AlphaFoldDB" id="A0A6A3PAT5"/>
<evidence type="ECO:0000313" key="4">
    <source>
        <dbReference type="EMBL" id="KAE9357232.1"/>
    </source>
</evidence>
<evidence type="ECO:0000313" key="2">
    <source>
        <dbReference type="EMBL" id="KAE9046268.1"/>
    </source>
</evidence>
<dbReference type="Proteomes" id="UP000434957">
    <property type="component" value="Unassembled WGS sequence"/>
</dbReference>
<keyword evidence="1" id="KW-0812">Transmembrane</keyword>
<comment type="caution">
    <text evidence="3">The sequence shown here is derived from an EMBL/GenBank/DDBJ whole genome shotgun (WGS) entry which is preliminary data.</text>
</comment>
<protein>
    <submittedName>
        <fullName evidence="3">Uncharacterized protein</fullName>
    </submittedName>
</protein>